<dbReference type="EMBL" id="LAXD01000001">
    <property type="protein sequence ID" value="KWW99249.1"/>
    <property type="molecule type" value="Genomic_DNA"/>
</dbReference>
<proteinExistence type="predicted"/>
<gene>
    <name evidence="2" type="ORF">LI90_883</name>
</gene>
<dbReference type="Pfam" id="PF08044">
    <property type="entry name" value="DUF1707"/>
    <property type="match status" value="1"/>
</dbReference>
<keyword evidence="3" id="KW-1185">Reference proteome</keyword>
<dbReference type="PANTHER" id="PTHR40763:SF4">
    <property type="entry name" value="DUF1707 DOMAIN-CONTAINING PROTEIN"/>
    <property type="match status" value="1"/>
</dbReference>
<dbReference type="STRING" id="1469144.LI90_883"/>
<organism evidence="2 3">
    <name type="scientific">Carbonactinospora thermoautotrophica</name>
    <dbReference type="NCBI Taxonomy" id="1469144"/>
    <lineage>
        <taxon>Bacteria</taxon>
        <taxon>Bacillati</taxon>
        <taxon>Actinomycetota</taxon>
        <taxon>Actinomycetes</taxon>
        <taxon>Kitasatosporales</taxon>
        <taxon>Carbonactinosporaceae</taxon>
        <taxon>Carbonactinospora</taxon>
    </lineage>
</organism>
<dbReference type="PATRIC" id="fig|1469144.10.peg.998"/>
<evidence type="ECO:0000313" key="2">
    <source>
        <dbReference type="EMBL" id="KWW99249.1"/>
    </source>
</evidence>
<protein>
    <recommendedName>
        <fullName evidence="1">DUF1707 domain-containing protein</fullName>
    </recommendedName>
</protein>
<dbReference type="InterPro" id="IPR012551">
    <property type="entry name" value="DUF1707_SHOCT-like"/>
</dbReference>
<dbReference type="AlphaFoldDB" id="A0A132MNF3"/>
<accession>A0A132MNF3</accession>
<comment type="caution">
    <text evidence="2">The sequence shown here is derived from an EMBL/GenBank/DDBJ whole genome shotgun (WGS) entry which is preliminary data.</text>
</comment>
<dbReference type="PANTHER" id="PTHR40763">
    <property type="entry name" value="MEMBRANE PROTEIN-RELATED"/>
    <property type="match status" value="1"/>
</dbReference>
<sequence>MQPGLDPREMRASDKDRDRVADILREAFAEGRLTPEEHAERLDAVYRAKTLGELEPLVRDLPVAPGVAPQVVAPTAARPQHTPATQPPPPLVAIFSNSKVEGRWRLPDAVNAVSVFSEMKIDLRQCEFATPEVDLTANAIFGALELRLPRGVVVRSYGVPLFGEYKVEQDAAEESGAVVVNVRGVALFGSVKIVR</sequence>
<dbReference type="RefSeq" id="WP_171843002.1">
    <property type="nucleotide sequence ID" value="NZ_JYIJ01000013.1"/>
</dbReference>
<evidence type="ECO:0000259" key="1">
    <source>
        <dbReference type="Pfam" id="PF08044"/>
    </source>
</evidence>
<evidence type="ECO:0000313" key="3">
    <source>
        <dbReference type="Proteomes" id="UP000070188"/>
    </source>
</evidence>
<feature type="domain" description="DUF1707" evidence="1">
    <location>
        <begin position="10"/>
        <end position="62"/>
    </location>
</feature>
<reference evidence="3" key="1">
    <citation type="submission" date="2015-04" db="EMBL/GenBank/DDBJ databases">
        <title>Physiological reanalysis, assessment of diazotrophy, and genome sequences of multiple isolates of Streptomyces thermoautotrophicus.</title>
        <authorList>
            <person name="MacKellar D.C."/>
            <person name="Lieber L."/>
            <person name="Norman J."/>
            <person name="Bolger A."/>
            <person name="Tobin C."/>
            <person name="Murray J.W."/>
            <person name="Chang R."/>
            <person name="Ford T."/>
            <person name="Nguyen P.Q."/>
            <person name="Woodward J."/>
            <person name="Permingeat H."/>
            <person name="Joshi N.S."/>
            <person name="Silver P.A."/>
            <person name="Usadel B."/>
            <person name="Rutherford A.W."/>
            <person name="Friesen M."/>
            <person name="Prell J."/>
        </authorList>
    </citation>
    <scope>NUCLEOTIDE SEQUENCE [LARGE SCALE GENOMIC DNA]</scope>
    <source>
        <strain evidence="3">H1</strain>
    </source>
</reference>
<dbReference type="Proteomes" id="UP000070188">
    <property type="component" value="Unassembled WGS sequence"/>
</dbReference>
<name>A0A132MNF3_9ACTN</name>